<dbReference type="EMBL" id="OY731401">
    <property type="protein sequence ID" value="CAJ1949373.1"/>
    <property type="molecule type" value="Genomic_DNA"/>
</dbReference>
<accession>A0AA86SAF2</accession>
<gene>
    <name evidence="2" type="ORF">AYBTSS11_LOCUS13691</name>
</gene>
<evidence type="ECO:0000256" key="1">
    <source>
        <dbReference type="SAM" id="SignalP"/>
    </source>
</evidence>
<organism evidence="2 3">
    <name type="scientific">Sphenostylis stenocarpa</name>
    <dbReference type="NCBI Taxonomy" id="92480"/>
    <lineage>
        <taxon>Eukaryota</taxon>
        <taxon>Viridiplantae</taxon>
        <taxon>Streptophyta</taxon>
        <taxon>Embryophyta</taxon>
        <taxon>Tracheophyta</taxon>
        <taxon>Spermatophyta</taxon>
        <taxon>Magnoliopsida</taxon>
        <taxon>eudicotyledons</taxon>
        <taxon>Gunneridae</taxon>
        <taxon>Pentapetalae</taxon>
        <taxon>rosids</taxon>
        <taxon>fabids</taxon>
        <taxon>Fabales</taxon>
        <taxon>Fabaceae</taxon>
        <taxon>Papilionoideae</taxon>
        <taxon>50 kb inversion clade</taxon>
        <taxon>NPAAA clade</taxon>
        <taxon>indigoferoid/millettioid clade</taxon>
        <taxon>Phaseoleae</taxon>
        <taxon>Sphenostylis</taxon>
    </lineage>
</organism>
<feature type="signal peptide" evidence="1">
    <location>
        <begin position="1"/>
        <end position="21"/>
    </location>
</feature>
<keyword evidence="3" id="KW-1185">Reference proteome</keyword>
<protein>
    <recommendedName>
        <fullName evidence="4">LCR-like protein</fullName>
    </recommendedName>
</protein>
<evidence type="ECO:0000313" key="2">
    <source>
        <dbReference type="EMBL" id="CAJ1949373.1"/>
    </source>
</evidence>
<evidence type="ECO:0000313" key="3">
    <source>
        <dbReference type="Proteomes" id="UP001189624"/>
    </source>
</evidence>
<keyword evidence="1" id="KW-0732">Signal</keyword>
<proteinExistence type="predicted"/>
<sequence length="70" mass="7487">MASKVMLAIICIAFVFAPGEATRSDGDPTLYCIPGDHGCPDVNACYDYCMTFPFRGGAVCRPNNLCCCKA</sequence>
<dbReference type="AlphaFoldDB" id="A0AA86SAF2"/>
<dbReference type="Proteomes" id="UP001189624">
    <property type="component" value="Chromosome 4"/>
</dbReference>
<dbReference type="Gramene" id="rna-AYBTSS11_LOCUS13691">
    <property type="protein sequence ID" value="CAJ1949373.1"/>
    <property type="gene ID" value="gene-AYBTSS11_LOCUS13691"/>
</dbReference>
<reference evidence="2" key="1">
    <citation type="submission" date="2023-10" db="EMBL/GenBank/DDBJ databases">
        <authorList>
            <person name="Domelevo Entfellner J.-B."/>
        </authorList>
    </citation>
    <scope>NUCLEOTIDE SEQUENCE</scope>
</reference>
<name>A0AA86SAF2_9FABA</name>
<feature type="chain" id="PRO_5041691309" description="LCR-like protein" evidence="1">
    <location>
        <begin position="22"/>
        <end position="70"/>
    </location>
</feature>
<evidence type="ECO:0008006" key="4">
    <source>
        <dbReference type="Google" id="ProtNLM"/>
    </source>
</evidence>